<accession>A0AAW8U3K2</accession>
<protein>
    <recommendedName>
        <fullName evidence="4">Polysaccharide biosynthesis protein</fullName>
    </recommendedName>
</protein>
<evidence type="ECO:0000313" key="2">
    <source>
        <dbReference type="EMBL" id="MDT2810827.1"/>
    </source>
</evidence>
<proteinExistence type="predicted"/>
<dbReference type="RefSeq" id="WP_270598385.1">
    <property type="nucleotide sequence ID" value="NZ_JAQESC010000007.1"/>
</dbReference>
<evidence type="ECO:0000256" key="1">
    <source>
        <dbReference type="SAM" id="Phobius"/>
    </source>
</evidence>
<evidence type="ECO:0000313" key="3">
    <source>
        <dbReference type="Proteomes" id="UP001256711"/>
    </source>
</evidence>
<keyword evidence="1" id="KW-1133">Transmembrane helix</keyword>
<keyword evidence="1" id="KW-0472">Membrane</keyword>
<comment type="caution">
    <text evidence="2">The sequence shown here is derived from an EMBL/GenBank/DDBJ whole genome shotgun (WGS) entry which is preliminary data.</text>
</comment>
<feature type="transmembrane region" description="Helical" evidence="1">
    <location>
        <begin position="34"/>
        <end position="55"/>
    </location>
</feature>
<feature type="transmembrane region" description="Helical" evidence="1">
    <location>
        <begin position="76"/>
        <end position="95"/>
    </location>
</feature>
<sequence>MKWGFSMPFLALLLDLLAALVYYFQLDSLTDMRVLLGLILQIVIFILLALITFTYKGKRYATMQPYLFMKYFSIRYSIIVISFVLNGFLLFLYVLNFMGINDVIFSAY</sequence>
<dbReference type="Proteomes" id="UP001256711">
    <property type="component" value="Unassembled WGS sequence"/>
</dbReference>
<keyword evidence="1" id="KW-0812">Transmembrane</keyword>
<reference evidence="2" key="1">
    <citation type="submission" date="2023-03" db="EMBL/GenBank/DDBJ databases">
        <authorList>
            <person name="Shen W."/>
            <person name="Cai J."/>
        </authorList>
    </citation>
    <scope>NUCLEOTIDE SEQUENCE</scope>
    <source>
        <strain evidence="2">B226-2</strain>
    </source>
</reference>
<gene>
    <name evidence="2" type="ORF">P7H43_10030</name>
</gene>
<dbReference type="EMBL" id="JARQBJ010000004">
    <property type="protein sequence ID" value="MDT2810827.1"/>
    <property type="molecule type" value="Genomic_DNA"/>
</dbReference>
<evidence type="ECO:0008006" key="4">
    <source>
        <dbReference type="Google" id="ProtNLM"/>
    </source>
</evidence>
<organism evidence="2 3">
    <name type="scientific">Enterococcus asini</name>
    <dbReference type="NCBI Taxonomy" id="57732"/>
    <lineage>
        <taxon>Bacteria</taxon>
        <taxon>Bacillati</taxon>
        <taxon>Bacillota</taxon>
        <taxon>Bacilli</taxon>
        <taxon>Lactobacillales</taxon>
        <taxon>Enterococcaceae</taxon>
        <taxon>Enterococcus</taxon>
    </lineage>
</organism>
<name>A0AAW8U3K2_9ENTE</name>
<dbReference type="AlphaFoldDB" id="A0AAW8U3K2"/>